<reference evidence="9" key="1">
    <citation type="submission" date="2022-12" db="EMBL/GenBank/DDBJ databases">
        <title>Reference genome sequencing for broad-spectrum identification of bacterial and archaeal isolates by mass spectrometry.</title>
        <authorList>
            <person name="Sekiguchi Y."/>
            <person name="Tourlousse D.M."/>
        </authorList>
    </citation>
    <scope>NUCLEOTIDE SEQUENCE</scope>
    <source>
        <strain evidence="9">TSL-P1</strain>
    </source>
</reference>
<keyword evidence="10" id="KW-1185">Reference proteome</keyword>
<feature type="transmembrane region" description="Helical" evidence="7">
    <location>
        <begin position="208"/>
        <end position="228"/>
    </location>
</feature>
<keyword evidence="4 7" id="KW-1133">Transmembrane helix</keyword>
<comment type="subcellular location">
    <subcellularLocation>
        <location evidence="1">Cell membrane</location>
        <topology evidence="1">Multi-pass membrane protein</topology>
    </subcellularLocation>
</comment>
<dbReference type="GO" id="GO:0016491">
    <property type="term" value="F:oxidoreductase activity"/>
    <property type="evidence" value="ECO:0007669"/>
    <property type="project" value="UniProtKB-KW"/>
</dbReference>
<feature type="domain" description="NarG-like" evidence="8">
    <location>
        <begin position="137"/>
        <end position="233"/>
    </location>
</feature>
<evidence type="ECO:0000256" key="3">
    <source>
        <dbReference type="ARBA" id="ARBA00022692"/>
    </source>
</evidence>
<dbReference type="Proteomes" id="UP001144297">
    <property type="component" value="Unassembled WGS sequence"/>
</dbReference>
<evidence type="ECO:0000256" key="5">
    <source>
        <dbReference type="ARBA" id="ARBA00023002"/>
    </source>
</evidence>
<name>A0A9W6GFD6_9BACT</name>
<feature type="transmembrane region" description="Helical" evidence="7">
    <location>
        <begin position="130"/>
        <end position="151"/>
    </location>
</feature>
<feature type="transmembrane region" description="Helical" evidence="7">
    <location>
        <begin position="163"/>
        <end position="183"/>
    </location>
</feature>
<evidence type="ECO:0000256" key="7">
    <source>
        <dbReference type="SAM" id="Phobius"/>
    </source>
</evidence>
<dbReference type="SUPFAM" id="SSF103501">
    <property type="entry name" value="Respiratory nitrate reductase 1 gamma chain"/>
    <property type="match status" value="1"/>
</dbReference>
<evidence type="ECO:0000256" key="6">
    <source>
        <dbReference type="ARBA" id="ARBA00023136"/>
    </source>
</evidence>
<dbReference type="GO" id="GO:0005886">
    <property type="term" value="C:plasma membrane"/>
    <property type="evidence" value="ECO:0007669"/>
    <property type="project" value="UniProtKB-SubCell"/>
</dbReference>
<dbReference type="Gene3D" id="1.20.950.20">
    <property type="entry name" value="Transmembrane di-heme cytochromes, Chain C"/>
    <property type="match status" value="1"/>
</dbReference>
<feature type="transmembrane region" description="Helical" evidence="7">
    <location>
        <begin position="6"/>
        <end position="25"/>
    </location>
</feature>
<evidence type="ECO:0000256" key="1">
    <source>
        <dbReference type="ARBA" id="ARBA00004651"/>
    </source>
</evidence>
<comment type="caution">
    <text evidence="9">The sequence shown here is derived from an EMBL/GenBank/DDBJ whole genome shotgun (WGS) entry which is preliminary data.</text>
</comment>
<evidence type="ECO:0000259" key="8">
    <source>
        <dbReference type="Pfam" id="PF02665"/>
    </source>
</evidence>
<gene>
    <name evidence="9" type="ORF">TISLANDTSLP1_05450</name>
</gene>
<keyword evidence="3 7" id="KW-0812">Transmembrane</keyword>
<evidence type="ECO:0000313" key="10">
    <source>
        <dbReference type="Proteomes" id="UP001144297"/>
    </source>
</evidence>
<keyword evidence="5" id="KW-0560">Oxidoreductase</keyword>
<feature type="transmembrane region" description="Helical" evidence="7">
    <location>
        <begin position="93"/>
        <end position="118"/>
    </location>
</feature>
<dbReference type="InterPro" id="IPR023234">
    <property type="entry name" value="NarG-like_domain"/>
</dbReference>
<accession>A0A9W6GFD6</accession>
<keyword evidence="6 7" id="KW-0472">Membrane</keyword>
<evidence type="ECO:0000256" key="2">
    <source>
        <dbReference type="ARBA" id="ARBA00022475"/>
    </source>
</evidence>
<sequence>MAILLNLIALLSPFILAMGLGIKFFKISKMPLNIRWEIYPLPSLRGENCKGSYMEDVDWIKKKHGKKLFIEFIEPFKEIFFLHRVKKFNLYGIWSWSMALHWGVWLLFLWNILILMAFVFNSIELSNFIFLPYLSYFLGIMGTVGLILKRINNKELKLYTSGIEYFNLIFLFVIFISGLLMIYRENSILEALLYVESVLSFNLSISEFHPFTLIHFLLFEIFLIYIPFSKFFHGPVKFFTFHKILWDDYYQKKDSSEEKKILQQLNYKVKWVGPHILPEQTWLENAKNTNLHEK</sequence>
<dbReference type="InterPro" id="IPR036197">
    <property type="entry name" value="NarG-like_sf"/>
</dbReference>
<proteinExistence type="predicted"/>
<dbReference type="EMBL" id="BSDX01000001">
    <property type="protein sequence ID" value="GLI52852.1"/>
    <property type="molecule type" value="Genomic_DNA"/>
</dbReference>
<dbReference type="Pfam" id="PF02665">
    <property type="entry name" value="Nitrate_red_gam"/>
    <property type="match status" value="1"/>
</dbReference>
<organism evidence="9 10">
    <name type="scientific">Thermodesulfovibrio yellowstonii</name>
    <dbReference type="NCBI Taxonomy" id="28262"/>
    <lineage>
        <taxon>Bacteria</taxon>
        <taxon>Pseudomonadati</taxon>
        <taxon>Nitrospirota</taxon>
        <taxon>Thermodesulfovibrionia</taxon>
        <taxon>Thermodesulfovibrionales</taxon>
        <taxon>Thermodesulfovibrionaceae</taxon>
        <taxon>Thermodesulfovibrio</taxon>
    </lineage>
</organism>
<dbReference type="AlphaFoldDB" id="A0A9W6GFD6"/>
<evidence type="ECO:0000313" key="9">
    <source>
        <dbReference type="EMBL" id="GLI52852.1"/>
    </source>
</evidence>
<protein>
    <recommendedName>
        <fullName evidence="8">NarG-like domain-containing protein</fullName>
    </recommendedName>
</protein>
<keyword evidence="2" id="KW-1003">Cell membrane</keyword>
<evidence type="ECO:0000256" key="4">
    <source>
        <dbReference type="ARBA" id="ARBA00022989"/>
    </source>
</evidence>